<keyword evidence="3" id="KW-1185">Reference proteome</keyword>
<evidence type="ECO:0000256" key="1">
    <source>
        <dbReference type="SAM" id="MobiDB-lite"/>
    </source>
</evidence>
<reference evidence="2" key="1">
    <citation type="journal article" date="2019" name="bioRxiv">
        <title>The Genome of the Zebra Mussel, Dreissena polymorpha: A Resource for Invasive Species Research.</title>
        <authorList>
            <person name="McCartney M.A."/>
            <person name="Auch B."/>
            <person name="Kono T."/>
            <person name="Mallez S."/>
            <person name="Zhang Y."/>
            <person name="Obille A."/>
            <person name="Becker A."/>
            <person name="Abrahante J.E."/>
            <person name="Garbe J."/>
            <person name="Badalamenti J.P."/>
            <person name="Herman A."/>
            <person name="Mangelson H."/>
            <person name="Liachko I."/>
            <person name="Sullivan S."/>
            <person name="Sone E.D."/>
            <person name="Koren S."/>
            <person name="Silverstein K.A.T."/>
            <person name="Beckman K.B."/>
            <person name="Gohl D.M."/>
        </authorList>
    </citation>
    <scope>NUCLEOTIDE SEQUENCE</scope>
    <source>
        <strain evidence="2">Duluth1</strain>
        <tissue evidence="2">Whole animal</tissue>
    </source>
</reference>
<sequence>MLQDNNLENVYRIGETDFDSARATINAIRCYRNAPDTHITNPQDKDACPSQIELT</sequence>
<proteinExistence type="predicted"/>
<dbReference type="EMBL" id="JAIWYP010000010">
    <property type="protein sequence ID" value="KAH3755255.1"/>
    <property type="molecule type" value="Genomic_DNA"/>
</dbReference>
<organism evidence="2 3">
    <name type="scientific">Dreissena polymorpha</name>
    <name type="common">Zebra mussel</name>
    <name type="synonym">Mytilus polymorpha</name>
    <dbReference type="NCBI Taxonomy" id="45954"/>
    <lineage>
        <taxon>Eukaryota</taxon>
        <taxon>Metazoa</taxon>
        <taxon>Spiralia</taxon>
        <taxon>Lophotrochozoa</taxon>
        <taxon>Mollusca</taxon>
        <taxon>Bivalvia</taxon>
        <taxon>Autobranchia</taxon>
        <taxon>Heteroconchia</taxon>
        <taxon>Euheterodonta</taxon>
        <taxon>Imparidentia</taxon>
        <taxon>Neoheterodontei</taxon>
        <taxon>Myida</taxon>
        <taxon>Dreissenoidea</taxon>
        <taxon>Dreissenidae</taxon>
        <taxon>Dreissena</taxon>
    </lineage>
</organism>
<dbReference type="Proteomes" id="UP000828390">
    <property type="component" value="Unassembled WGS sequence"/>
</dbReference>
<name>A0A9D4DVT6_DREPO</name>
<feature type="region of interest" description="Disordered" evidence="1">
    <location>
        <begin position="36"/>
        <end position="55"/>
    </location>
</feature>
<protein>
    <submittedName>
        <fullName evidence="2">Uncharacterized protein</fullName>
    </submittedName>
</protein>
<gene>
    <name evidence="2" type="ORF">DPMN_189945</name>
</gene>
<comment type="caution">
    <text evidence="2">The sequence shown here is derived from an EMBL/GenBank/DDBJ whole genome shotgun (WGS) entry which is preliminary data.</text>
</comment>
<reference evidence="2" key="2">
    <citation type="submission" date="2020-11" db="EMBL/GenBank/DDBJ databases">
        <authorList>
            <person name="McCartney M.A."/>
            <person name="Auch B."/>
            <person name="Kono T."/>
            <person name="Mallez S."/>
            <person name="Becker A."/>
            <person name="Gohl D.M."/>
            <person name="Silverstein K.A.T."/>
            <person name="Koren S."/>
            <person name="Bechman K.B."/>
            <person name="Herman A."/>
            <person name="Abrahante J.E."/>
            <person name="Garbe J."/>
        </authorList>
    </citation>
    <scope>NUCLEOTIDE SEQUENCE</scope>
    <source>
        <strain evidence="2">Duluth1</strain>
        <tissue evidence="2">Whole animal</tissue>
    </source>
</reference>
<accession>A0A9D4DVT6</accession>
<evidence type="ECO:0000313" key="2">
    <source>
        <dbReference type="EMBL" id="KAH3755255.1"/>
    </source>
</evidence>
<dbReference type="AlphaFoldDB" id="A0A9D4DVT6"/>
<evidence type="ECO:0000313" key="3">
    <source>
        <dbReference type="Proteomes" id="UP000828390"/>
    </source>
</evidence>